<comment type="similarity">
    <text evidence="9">Belongs to the SNF2/RAD54 helicase family. RapA subfamily.</text>
</comment>
<dbReference type="Pfam" id="PF18339">
    <property type="entry name" value="Tudor_1_RapA"/>
    <property type="match status" value="1"/>
</dbReference>
<dbReference type="GO" id="GO:0005524">
    <property type="term" value="F:ATP binding"/>
    <property type="evidence" value="ECO:0007669"/>
    <property type="project" value="UniProtKB-UniRule"/>
</dbReference>
<keyword evidence="1 9" id="KW-0547">Nucleotide-binding</keyword>
<evidence type="ECO:0000256" key="1">
    <source>
        <dbReference type="ARBA" id="ARBA00022741"/>
    </source>
</evidence>
<dbReference type="EMBL" id="AUVB01000013">
    <property type="protein sequence ID" value="KGE04887.1"/>
    <property type="molecule type" value="Genomic_DNA"/>
</dbReference>
<dbReference type="InterPro" id="IPR049730">
    <property type="entry name" value="SNF2/RAD54-like_C"/>
</dbReference>
<proteinExistence type="inferred from homology"/>
<dbReference type="PANTHER" id="PTHR45766">
    <property type="entry name" value="DNA ANNEALING HELICASE AND ENDONUCLEASE ZRANB3 FAMILY MEMBER"/>
    <property type="match status" value="1"/>
</dbReference>
<evidence type="ECO:0000256" key="7">
    <source>
        <dbReference type="ARBA" id="ARBA00023159"/>
    </source>
</evidence>
<keyword evidence="8 9" id="KW-0804">Transcription</keyword>
<feature type="binding site" evidence="9">
    <location>
        <begin position="176"/>
        <end position="183"/>
    </location>
    <ligand>
        <name>ATP</name>
        <dbReference type="ChEBI" id="CHEBI:30616"/>
    </ligand>
</feature>
<dbReference type="Pfam" id="PF00176">
    <property type="entry name" value="SNF2-rel_dom"/>
    <property type="match status" value="1"/>
</dbReference>
<comment type="subunit">
    <text evidence="9">Interacts with the RNAP. Has a higher affinity for the core RNAP than for the holoenzyme. Its ATPase activity is stimulated by binding to RNAP.</text>
</comment>
<dbReference type="Pfam" id="PF18337">
    <property type="entry name" value="Tudor_RapA"/>
    <property type="match status" value="1"/>
</dbReference>
<evidence type="ECO:0000259" key="11">
    <source>
        <dbReference type="PROSITE" id="PS51194"/>
    </source>
</evidence>
<dbReference type="InterPro" id="IPR022737">
    <property type="entry name" value="RapA_C"/>
</dbReference>
<dbReference type="HOGENOM" id="CLU_011520_0_0_6"/>
<dbReference type="RefSeq" id="WP_236629748.1">
    <property type="nucleotide sequence ID" value="NZ_KN234746.1"/>
</dbReference>
<keyword evidence="4 9" id="KW-0067">ATP-binding</keyword>
<dbReference type="Gene3D" id="3.30.360.80">
    <property type="match status" value="1"/>
</dbReference>
<dbReference type="PROSITE" id="PS51194">
    <property type="entry name" value="HELICASE_CTER"/>
    <property type="match status" value="1"/>
</dbReference>
<dbReference type="Gene3D" id="2.30.30.930">
    <property type="match status" value="1"/>
</dbReference>
<evidence type="ECO:0000256" key="5">
    <source>
        <dbReference type="ARBA" id="ARBA00023015"/>
    </source>
</evidence>
<gene>
    <name evidence="9" type="primary">rapA</name>
    <name evidence="12" type="ORF">HRUBRA_00360</name>
</gene>
<dbReference type="InterPro" id="IPR038718">
    <property type="entry name" value="SNF2-like_sf"/>
</dbReference>
<evidence type="ECO:0000259" key="10">
    <source>
        <dbReference type="PROSITE" id="PS51192"/>
    </source>
</evidence>
<dbReference type="InterPro" id="IPR027417">
    <property type="entry name" value="P-loop_NTPase"/>
</dbReference>
<dbReference type="AlphaFoldDB" id="A0A095VTU3"/>
<dbReference type="GO" id="GO:0016817">
    <property type="term" value="F:hydrolase activity, acting on acid anhydrides"/>
    <property type="evidence" value="ECO:0007669"/>
    <property type="project" value="InterPro"/>
</dbReference>
<dbReference type="Gene3D" id="3.40.50.300">
    <property type="entry name" value="P-loop containing nucleotide triphosphate hydrolases"/>
    <property type="match status" value="1"/>
</dbReference>
<dbReference type="Gene3D" id="6.10.140.2230">
    <property type="match status" value="1"/>
</dbReference>
<dbReference type="STRING" id="1265313.HRUBRA_00360"/>
<dbReference type="NCBIfam" id="NF003426">
    <property type="entry name" value="PRK04914.1"/>
    <property type="match status" value="1"/>
</dbReference>
<comment type="function">
    <text evidence="9">Transcription regulator that activates transcription by stimulating RNA polymerase (RNAP) recycling in case of stress conditions such as supercoiled DNA or high salt concentrations. Probably acts by releasing the RNAP, when it is trapped or immobilized on tightly supercoiled DNA. Does not activate transcription on linear DNA. Probably not involved in DNA repair.</text>
</comment>
<keyword evidence="7 9" id="KW-0010">Activator</keyword>
<dbReference type="EC" id="3.6.4.-" evidence="9"/>
<comment type="caution">
    <text evidence="12">The sequence shown here is derived from an EMBL/GenBank/DDBJ whole genome shotgun (WGS) entry which is preliminary data.</text>
</comment>
<keyword evidence="5 9" id="KW-0805">Transcription regulation</keyword>
<dbReference type="Proteomes" id="UP000029640">
    <property type="component" value="Unassembled WGS sequence"/>
</dbReference>
<evidence type="ECO:0000256" key="9">
    <source>
        <dbReference type="HAMAP-Rule" id="MF_01821"/>
    </source>
</evidence>
<dbReference type="SMART" id="SM00490">
    <property type="entry name" value="HELICc"/>
    <property type="match status" value="1"/>
</dbReference>
<dbReference type="HAMAP" id="MF_01821">
    <property type="entry name" value="Helicase_RapA"/>
    <property type="match status" value="1"/>
</dbReference>
<dbReference type="PANTHER" id="PTHR45766:SF6">
    <property type="entry name" value="SWI_SNF-RELATED MATRIX-ASSOCIATED ACTIN-DEPENDENT REGULATOR OF CHROMATIN SUBFAMILY A-LIKE PROTEIN 1"/>
    <property type="match status" value="1"/>
</dbReference>
<dbReference type="PROSITE" id="PS51192">
    <property type="entry name" value="HELICASE_ATP_BIND_1"/>
    <property type="match status" value="1"/>
</dbReference>
<keyword evidence="13" id="KW-1185">Reference proteome</keyword>
<keyword evidence="2 9" id="KW-0378">Hydrolase</keyword>
<evidence type="ECO:0000256" key="8">
    <source>
        <dbReference type="ARBA" id="ARBA00023163"/>
    </source>
</evidence>
<feature type="short sequence motif" description="DEAH box" evidence="9">
    <location>
        <begin position="277"/>
        <end position="280"/>
    </location>
</feature>
<organism evidence="12 13">
    <name type="scientific">Pseudohaliea rubra DSM 19751</name>
    <dbReference type="NCBI Taxonomy" id="1265313"/>
    <lineage>
        <taxon>Bacteria</taxon>
        <taxon>Pseudomonadati</taxon>
        <taxon>Pseudomonadota</taxon>
        <taxon>Gammaproteobacteria</taxon>
        <taxon>Cellvibrionales</taxon>
        <taxon>Halieaceae</taxon>
        <taxon>Pseudohaliea</taxon>
    </lineage>
</organism>
<dbReference type="Gene3D" id="3.40.50.10810">
    <property type="entry name" value="Tandem AAA-ATPase domain"/>
    <property type="match status" value="1"/>
</dbReference>
<dbReference type="Gene3D" id="6.10.140.1500">
    <property type="match status" value="1"/>
</dbReference>
<dbReference type="InterPro" id="IPR000330">
    <property type="entry name" value="SNF2_N"/>
</dbReference>
<evidence type="ECO:0000256" key="4">
    <source>
        <dbReference type="ARBA" id="ARBA00022840"/>
    </source>
</evidence>
<evidence type="ECO:0000256" key="6">
    <source>
        <dbReference type="ARBA" id="ARBA00023125"/>
    </source>
</evidence>
<sequence>MVEFALGQRWVSHADAQLGLGIVVASEGPRVTLSFPAVGEERTYAAGRAPLTRLRFKTGDRLRTADGRELDVTAVTEREGLLFYRTADAAGEAHEVPEIELDAFVQLTTPQQRLRNGHFDRHEAFALRVATCLQLDRLQRDPARGLLGPRTQLLPHQLYIAASVGRRHAPRVLLADEVGLGKTIEAGMILHQQLLTGRASRVLVLVPEPLLHQWLVEMLRRFNLHFALFDAERLAAGDGENPFETEQLVLCAGDLLYEDPEAQADALAAPWDIVVVDEAHHLHWQPDAPGQDYRFVSALASASPGLLLLTATPEQLGVESHFARLALIDPARFHDLEVFRAEEAGYRQWSELLEAIEAGRRPASLPPGLDEGASDAVLIGRILDRHGTGRVLYRNTRASVGGFPARQLHASALPAAGPAAEPGALYPERHARDDAWLAAEPRVAWLRDKLRALRPQKALVICSTARCAEQLEHYLHLRAGIRCAAFHEGLSIIERDRAAAWFADAESGAQALVCSEIGSEGRNFQFAQHLVLFDLPRNPDLLEQRIGRLDRIGQTGEVHIHVPYLAGTAQERLFRWLHEGLDIFRQNCPAGRPVFDAFREQLEATLEGTADSDRLIAETREATAAANRRLAEGRDRLLERNACRRPEAERIIEAIRDSERSGELQAYFETLCDNLNVEHEYHSEGCLVLRPGEHMDTAHFPALPEDGRTVTFDRATALAREDMAFLSWEHPMVTEAMEAILSTELGNAALGTLKLRGVATGTLLLECLYTVNASAPKSLQLQRFLSLSPQRVLVDSRDRDLSQAVSHERLNQLVRRVDHATAVGIIRQLQGAVDERLAAAAGLAEKHLTTLREDAARRAENYLGEEITRLESLQRVNPQVRDDEIEHLRWQREESLAAIARADLHLQAVRLVVVTA</sequence>
<dbReference type="InterPro" id="IPR057342">
    <property type="entry name" value="DEXDc_RapA"/>
</dbReference>
<keyword evidence="3 9" id="KW-0347">Helicase</keyword>
<feature type="domain" description="Helicase ATP-binding" evidence="10">
    <location>
        <begin position="163"/>
        <end position="331"/>
    </location>
</feature>
<dbReference type="SMART" id="SM00487">
    <property type="entry name" value="DEXDc"/>
    <property type="match status" value="1"/>
</dbReference>
<evidence type="ECO:0000313" key="13">
    <source>
        <dbReference type="Proteomes" id="UP000029640"/>
    </source>
</evidence>
<dbReference type="GO" id="GO:0003677">
    <property type="term" value="F:DNA binding"/>
    <property type="evidence" value="ECO:0007669"/>
    <property type="project" value="UniProtKB-KW"/>
</dbReference>
<dbReference type="Pfam" id="PF12137">
    <property type="entry name" value="RapA_C"/>
    <property type="match status" value="1"/>
</dbReference>
<evidence type="ECO:0000256" key="3">
    <source>
        <dbReference type="ARBA" id="ARBA00022806"/>
    </source>
</evidence>
<dbReference type="PATRIC" id="fig|1265313.6.peg.356"/>
<dbReference type="InterPro" id="IPR014001">
    <property type="entry name" value="Helicase_ATP-bd"/>
</dbReference>
<dbReference type="SUPFAM" id="SSF52540">
    <property type="entry name" value="P-loop containing nucleoside triphosphate hydrolases"/>
    <property type="match status" value="2"/>
</dbReference>
<reference evidence="12 13" key="1">
    <citation type="journal article" date="2014" name="Genome Announc.">
        <title>Genome Sequence of Gammaproteobacterial Pseudohaliea rubra Type Strain DSM 19751, Isolated from Coastal Seawater of the Mediterranean Sea.</title>
        <authorList>
            <person name="Spring S."/>
            <person name="Fiebig A."/>
            <person name="Riedel T."/>
            <person name="Goker M."/>
            <person name="Klenk H.P."/>
        </authorList>
    </citation>
    <scope>NUCLEOTIDE SEQUENCE [LARGE SCALE GENOMIC DNA]</scope>
    <source>
        <strain evidence="12 13">DSM 19751</strain>
    </source>
</reference>
<dbReference type="Pfam" id="PF00271">
    <property type="entry name" value="Helicase_C"/>
    <property type="match status" value="1"/>
</dbReference>
<dbReference type="CDD" id="cd18793">
    <property type="entry name" value="SF2_C_SNF"/>
    <property type="match status" value="1"/>
</dbReference>
<dbReference type="InterPro" id="IPR023949">
    <property type="entry name" value="Helicase_RapA"/>
</dbReference>
<dbReference type="eggNOG" id="COG0553">
    <property type="taxonomic scope" value="Bacteria"/>
</dbReference>
<evidence type="ECO:0000256" key="2">
    <source>
        <dbReference type="ARBA" id="ARBA00022801"/>
    </source>
</evidence>
<dbReference type="InterPro" id="IPR001650">
    <property type="entry name" value="Helicase_C-like"/>
</dbReference>
<name>A0A095VTU3_9GAMM</name>
<evidence type="ECO:0000313" key="12">
    <source>
        <dbReference type="EMBL" id="KGE04887.1"/>
    </source>
</evidence>
<protein>
    <recommendedName>
        <fullName evidence="9">RNA polymerase-associated protein RapA</fullName>
        <ecNumber evidence="9">3.6.4.-</ecNumber>
    </recommendedName>
    <alternativeName>
        <fullName evidence="9">ATP-dependent helicase HepA</fullName>
    </alternativeName>
</protein>
<dbReference type="GO" id="GO:0006355">
    <property type="term" value="P:regulation of DNA-templated transcription"/>
    <property type="evidence" value="ECO:0007669"/>
    <property type="project" value="UniProtKB-UniRule"/>
</dbReference>
<feature type="domain" description="Helicase C-terminal" evidence="11">
    <location>
        <begin position="445"/>
        <end position="606"/>
    </location>
</feature>
<dbReference type="CDD" id="cd18011">
    <property type="entry name" value="DEXDc_RapA"/>
    <property type="match status" value="1"/>
</dbReference>
<dbReference type="GO" id="GO:0004386">
    <property type="term" value="F:helicase activity"/>
    <property type="evidence" value="ECO:0007669"/>
    <property type="project" value="UniProtKB-UniRule"/>
</dbReference>
<keyword evidence="6 9" id="KW-0238">DNA-binding</keyword>
<dbReference type="InterPro" id="IPR040766">
    <property type="entry name" value="Tudor_2_RapA"/>
</dbReference>
<dbReference type="InterPro" id="IPR040765">
    <property type="entry name" value="Tudor_1_RapA"/>
</dbReference>
<dbReference type="Gene3D" id="2.30.30.140">
    <property type="match status" value="1"/>
</dbReference>
<accession>A0A095VTU3</accession>